<dbReference type="EMBL" id="CAJNOM010000193">
    <property type="protein sequence ID" value="CAF1207190.1"/>
    <property type="molecule type" value="Genomic_DNA"/>
</dbReference>
<sequence length="146" mass="16754">MGNIRFTIVDLKHNLNEAGHILKNYFRICDRSRFGASKKKLYKLIQFQDISGKPFVILGTQIHLQTATIDEEPALNDEKLAPTHEEQLRTELDLDVKIIKTLFLSLKSFFSSEGNNKLLTLYAVNTKDIGTFACAFQFIRQYLKDA</sequence>
<name>A0A814WLJ6_9BILA</name>
<accession>A0A814WLJ6</accession>
<dbReference type="Proteomes" id="UP000663832">
    <property type="component" value="Unassembled WGS sequence"/>
</dbReference>
<dbReference type="AlphaFoldDB" id="A0A814WLJ6"/>
<gene>
    <name evidence="1" type="ORF">QVE165_LOCUS26155</name>
</gene>
<proteinExistence type="predicted"/>
<evidence type="ECO:0000313" key="2">
    <source>
        <dbReference type="Proteomes" id="UP000663832"/>
    </source>
</evidence>
<comment type="caution">
    <text evidence="1">The sequence shown here is derived from an EMBL/GenBank/DDBJ whole genome shotgun (WGS) entry which is preliminary data.</text>
</comment>
<reference evidence="1" key="1">
    <citation type="submission" date="2021-02" db="EMBL/GenBank/DDBJ databases">
        <authorList>
            <person name="Nowell W R."/>
        </authorList>
    </citation>
    <scope>NUCLEOTIDE SEQUENCE</scope>
</reference>
<protein>
    <submittedName>
        <fullName evidence="1">Uncharacterized protein</fullName>
    </submittedName>
</protein>
<organism evidence="1 2">
    <name type="scientific">Adineta steineri</name>
    <dbReference type="NCBI Taxonomy" id="433720"/>
    <lineage>
        <taxon>Eukaryota</taxon>
        <taxon>Metazoa</taxon>
        <taxon>Spiralia</taxon>
        <taxon>Gnathifera</taxon>
        <taxon>Rotifera</taxon>
        <taxon>Eurotatoria</taxon>
        <taxon>Bdelloidea</taxon>
        <taxon>Adinetida</taxon>
        <taxon>Adinetidae</taxon>
        <taxon>Adineta</taxon>
    </lineage>
</organism>
<dbReference type="OrthoDB" id="10457647at2759"/>
<keyword evidence="2" id="KW-1185">Reference proteome</keyword>
<evidence type="ECO:0000313" key="1">
    <source>
        <dbReference type="EMBL" id="CAF1207190.1"/>
    </source>
</evidence>